<accession>A0A7K9I437</accession>
<dbReference type="InterPro" id="IPR001584">
    <property type="entry name" value="Integrase_cat-core"/>
</dbReference>
<dbReference type="InterPro" id="IPR036397">
    <property type="entry name" value="RNaseH_sf"/>
</dbReference>
<keyword evidence="3" id="KW-0540">Nuclease</keyword>
<feature type="non-terminal residue" evidence="8">
    <location>
        <position position="1"/>
    </location>
</feature>
<feature type="non-terminal residue" evidence="8">
    <location>
        <position position="100"/>
    </location>
</feature>
<dbReference type="PANTHER" id="PTHR41694:SF3">
    <property type="entry name" value="RNA-DIRECTED DNA POLYMERASE-RELATED"/>
    <property type="match status" value="1"/>
</dbReference>
<gene>
    <name evidence="8" type="primary">Iap_1</name>
    <name evidence="8" type="ORF">BUCCAP_R16056</name>
</gene>
<evidence type="ECO:0000256" key="3">
    <source>
        <dbReference type="ARBA" id="ARBA00022722"/>
    </source>
</evidence>
<dbReference type="SUPFAM" id="SSF53098">
    <property type="entry name" value="Ribonuclease H-like"/>
    <property type="match status" value="1"/>
</dbReference>
<comment type="caution">
    <text evidence="8">The sequence shown here is derived from an EMBL/GenBank/DDBJ whole genome shotgun (WGS) entry which is preliminary data.</text>
</comment>
<dbReference type="GO" id="GO:0035613">
    <property type="term" value="F:RNA stem-loop binding"/>
    <property type="evidence" value="ECO:0007669"/>
    <property type="project" value="TreeGrafter"/>
</dbReference>
<dbReference type="GO" id="GO:0015074">
    <property type="term" value="P:DNA integration"/>
    <property type="evidence" value="ECO:0007669"/>
    <property type="project" value="InterPro"/>
</dbReference>
<organism evidence="8 9">
    <name type="scientific">Bucco capensis</name>
    <name type="common">collared puffbird</name>
    <dbReference type="NCBI Taxonomy" id="135168"/>
    <lineage>
        <taxon>Eukaryota</taxon>
        <taxon>Metazoa</taxon>
        <taxon>Chordata</taxon>
        <taxon>Craniata</taxon>
        <taxon>Vertebrata</taxon>
        <taxon>Euteleostomi</taxon>
        <taxon>Archelosauria</taxon>
        <taxon>Archosauria</taxon>
        <taxon>Dinosauria</taxon>
        <taxon>Saurischia</taxon>
        <taxon>Theropoda</taxon>
        <taxon>Coelurosauria</taxon>
        <taxon>Aves</taxon>
        <taxon>Neognathae</taxon>
        <taxon>Neoaves</taxon>
        <taxon>Telluraves</taxon>
        <taxon>Coraciimorphae</taxon>
        <taxon>Piciformes</taxon>
        <taxon>Bucconidae</taxon>
        <taxon>Bucco</taxon>
    </lineage>
</organism>
<dbReference type="OrthoDB" id="9308938at2759"/>
<evidence type="ECO:0000313" key="8">
    <source>
        <dbReference type="EMBL" id="NXH20769.1"/>
    </source>
</evidence>
<proteinExistence type="predicted"/>
<dbReference type="GO" id="GO:0003964">
    <property type="term" value="F:RNA-directed DNA polymerase activity"/>
    <property type="evidence" value="ECO:0007669"/>
    <property type="project" value="UniProtKB-KW"/>
</dbReference>
<sequence>ITHVTGIPHSPTGQAIVERAHHTLKSLLLKQKGGVGVLTIPEERLLKAIYTLNFLNCSASDIPPIAKHFANNNLFQFQEKTPVLVHDLDTGLNKGPYPLI</sequence>
<dbReference type="InterPro" id="IPR012337">
    <property type="entry name" value="RNaseH-like_sf"/>
</dbReference>
<dbReference type="GO" id="GO:0004519">
    <property type="term" value="F:endonuclease activity"/>
    <property type="evidence" value="ECO:0007669"/>
    <property type="project" value="UniProtKB-KW"/>
</dbReference>
<name>A0A7K9I437_9PICI</name>
<keyword evidence="5" id="KW-0378">Hydrolase</keyword>
<evidence type="ECO:0000256" key="1">
    <source>
        <dbReference type="ARBA" id="ARBA00022679"/>
    </source>
</evidence>
<dbReference type="PANTHER" id="PTHR41694">
    <property type="entry name" value="ENDOGENOUS RETROVIRUS GROUP K MEMBER POL PROTEIN"/>
    <property type="match status" value="1"/>
</dbReference>
<dbReference type="Proteomes" id="UP000534107">
    <property type="component" value="Unassembled WGS sequence"/>
</dbReference>
<evidence type="ECO:0000256" key="5">
    <source>
        <dbReference type="ARBA" id="ARBA00022801"/>
    </source>
</evidence>
<keyword evidence="4" id="KW-0255">Endonuclease</keyword>
<keyword evidence="9" id="KW-1185">Reference proteome</keyword>
<evidence type="ECO:0000256" key="6">
    <source>
        <dbReference type="ARBA" id="ARBA00022918"/>
    </source>
</evidence>
<protein>
    <submittedName>
        <fullName evidence="8">IGEB protein</fullName>
    </submittedName>
</protein>
<keyword evidence="1" id="KW-0808">Transferase</keyword>
<evidence type="ECO:0000256" key="4">
    <source>
        <dbReference type="ARBA" id="ARBA00022759"/>
    </source>
</evidence>
<dbReference type="PROSITE" id="PS50994">
    <property type="entry name" value="INTEGRASE"/>
    <property type="match status" value="1"/>
</dbReference>
<evidence type="ECO:0000256" key="2">
    <source>
        <dbReference type="ARBA" id="ARBA00022695"/>
    </source>
</evidence>
<reference evidence="8 9" key="1">
    <citation type="submission" date="2019-09" db="EMBL/GenBank/DDBJ databases">
        <title>Bird 10,000 Genomes (B10K) Project - Family phase.</title>
        <authorList>
            <person name="Zhang G."/>
        </authorList>
    </citation>
    <scope>NUCLEOTIDE SEQUENCE [LARGE SCALE GENOMIC DNA]</scope>
    <source>
        <strain evidence="8">B10K-DU-001-16</strain>
        <tissue evidence="8">Muscle</tissue>
    </source>
</reference>
<keyword evidence="2" id="KW-0548">Nucleotidyltransferase</keyword>
<dbReference type="EMBL" id="VWZO01018785">
    <property type="protein sequence ID" value="NXH20769.1"/>
    <property type="molecule type" value="Genomic_DNA"/>
</dbReference>
<dbReference type="Gene3D" id="3.30.420.10">
    <property type="entry name" value="Ribonuclease H-like superfamily/Ribonuclease H"/>
    <property type="match status" value="1"/>
</dbReference>
<feature type="domain" description="Integrase catalytic" evidence="7">
    <location>
        <begin position="1"/>
        <end position="72"/>
    </location>
</feature>
<evidence type="ECO:0000313" key="9">
    <source>
        <dbReference type="Proteomes" id="UP000534107"/>
    </source>
</evidence>
<dbReference type="AlphaFoldDB" id="A0A7K9I437"/>
<evidence type="ECO:0000259" key="7">
    <source>
        <dbReference type="PROSITE" id="PS50994"/>
    </source>
</evidence>
<keyword evidence="6" id="KW-0695">RNA-directed DNA polymerase</keyword>
<dbReference type="GO" id="GO:0016787">
    <property type="term" value="F:hydrolase activity"/>
    <property type="evidence" value="ECO:0007669"/>
    <property type="project" value="UniProtKB-KW"/>
</dbReference>